<feature type="non-terminal residue" evidence="1">
    <location>
        <position position="1"/>
    </location>
</feature>
<reference evidence="1" key="1">
    <citation type="submission" date="2018-05" db="EMBL/GenBank/DDBJ databases">
        <authorList>
            <person name="Lanie J.A."/>
            <person name="Ng W.-L."/>
            <person name="Kazmierczak K.M."/>
            <person name="Andrzejewski T.M."/>
            <person name="Davidsen T.M."/>
            <person name="Wayne K.J."/>
            <person name="Tettelin H."/>
            <person name="Glass J.I."/>
            <person name="Rusch D."/>
            <person name="Podicherti R."/>
            <person name="Tsui H.-C.T."/>
            <person name="Winkler M.E."/>
        </authorList>
    </citation>
    <scope>NUCLEOTIDE SEQUENCE</scope>
</reference>
<dbReference type="InterPro" id="IPR008517">
    <property type="entry name" value="GNA1162-like"/>
</dbReference>
<gene>
    <name evidence="1" type="ORF">METZ01_LOCUS177656</name>
</gene>
<evidence type="ECO:0000313" key="1">
    <source>
        <dbReference type="EMBL" id="SVB24802.1"/>
    </source>
</evidence>
<dbReference type="AlphaFoldDB" id="A0A382CG71"/>
<dbReference type="Gene3D" id="3.40.50.10610">
    <property type="entry name" value="ABC-type transport auxiliary lipoprotein component"/>
    <property type="match status" value="1"/>
</dbReference>
<protein>
    <submittedName>
        <fullName evidence="1">Uncharacterized protein</fullName>
    </submittedName>
</protein>
<name>A0A382CG71_9ZZZZ</name>
<proteinExistence type="predicted"/>
<dbReference type="EMBL" id="UINC01034252">
    <property type="protein sequence ID" value="SVB24802.1"/>
    <property type="molecule type" value="Genomic_DNA"/>
</dbReference>
<dbReference type="Pfam" id="PF05643">
    <property type="entry name" value="GNA1162-like"/>
    <property type="match status" value="1"/>
</dbReference>
<accession>A0A382CG71</accession>
<sequence>KKFTCAAALALVALISTSCGKVRVDVHHEAGKNWDYPETVAVLPFSYDSAIEDGNYTRLILRKVFLNYFSYLGYNDLPLDTVDLKLEPVIKTGVTINDISNGQLMKILGVDAVIRGHIINSTNFTAGIYAETSIEAKLEMIDLRTNEVLWDTEHMELDSSGIGTLSLVDMIEDQTINSETDVAYHQVAESFALKILAKIPDPASLRHNEIRLPRIESVEANIKGNNKLQPGDLIYVSMEGESALVGHFDIGSFKTGIPMKEVSSGLYTGSYRIKKGDLIDGALIITSLTNKKGLTAKKFYKKALAIKETQALLEKK</sequence>
<organism evidence="1">
    <name type="scientific">marine metagenome</name>
    <dbReference type="NCBI Taxonomy" id="408172"/>
    <lineage>
        <taxon>unclassified sequences</taxon>
        <taxon>metagenomes</taxon>
        <taxon>ecological metagenomes</taxon>
    </lineage>
</organism>